<organism evidence="1 2">
    <name type="scientific">Bradyrhizobium frederickii</name>
    <dbReference type="NCBI Taxonomy" id="2560054"/>
    <lineage>
        <taxon>Bacteria</taxon>
        <taxon>Pseudomonadati</taxon>
        <taxon>Pseudomonadota</taxon>
        <taxon>Alphaproteobacteria</taxon>
        <taxon>Hyphomicrobiales</taxon>
        <taxon>Nitrobacteraceae</taxon>
        <taxon>Bradyrhizobium</taxon>
    </lineage>
</organism>
<dbReference type="OrthoDB" id="9976974at2"/>
<evidence type="ECO:0000313" key="2">
    <source>
        <dbReference type="Proteomes" id="UP000298225"/>
    </source>
</evidence>
<proteinExistence type="predicted"/>
<reference evidence="1 2" key="1">
    <citation type="submission" date="2019-03" db="EMBL/GenBank/DDBJ databases">
        <title>Bradyrhizobium strains diversity isolated from Chamaecrista fasciculata.</title>
        <authorList>
            <person name="Urquiaga M.C.O."/>
            <person name="Hungria M."/>
            <person name="Delamuta J.R.M."/>
        </authorList>
    </citation>
    <scope>NUCLEOTIDE SEQUENCE [LARGE SCALE GENOMIC DNA]</scope>
    <source>
        <strain evidence="1 2">CNPSo 3424</strain>
    </source>
</reference>
<protein>
    <submittedName>
        <fullName evidence="1">Uncharacterized protein</fullName>
    </submittedName>
</protein>
<comment type="caution">
    <text evidence="1">The sequence shown here is derived from an EMBL/GenBank/DDBJ whole genome shotgun (WGS) entry which is preliminary data.</text>
</comment>
<name>A0A4Y9L8L5_9BRAD</name>
<gene>
    <name evidence="1" type="ORF">E4K66_09580</name>
</gene>
<dbReference type="AlphaFoldDB" id="A0A4Y9L8L5"/>
<accession>A0A4Y9L8L5</accession>
<keyword evidence="2" id="KW-1185">Reference proteome</keyword>
<dbReference type="Proteomes" id="UP000298225">
    <property type="component" value="Unassembled WGS sequence"/>
</dbReference>
<sequence>MGAFSTNTVADGLAEAPPHPEFAGANFGLSPQAGRGEKSYLNGSWIEGEDCRMRRTLTGVPSETNSNS</sequence>
<dbReference type="EMBL" id="SPQU01000004">
    <property type="protein sequence ID" value="TFV39861.1"/>
    <property type="molecule type" value="Genomic_DNA"/>
</dbReference>
<evidence type="ECO:0000313" key="1">
    <source>
        <dbReference type="EMBL" id="TFV39861.1"/>
    </source>
</evidence>